<dbReference type="EMBL" id="CAXITT010000116">
    <property type="protein sequence ID" value="CAL1532439.1"/>
    <property type="molecule type" value="Genomic_DNA"/>
</dbReference>
<protein>
    <submittedName>
        <fullName evidence="3">Uncharacterized protein</fullName>
    </submittedName>
</protein>
<dbReference type="Proteomes" id="UP001497497">
    <property type="component" value="Unassembled WGS sequence"/>
</dbReference>
<evidence type="ECO:0000256" key="1">
    <source>
        <dbReference type="ARBA" id="ARBA00005361"/>
    </source>
</evidence>
<dbReference type="Gene3D" id="3.30.1140.40">
    <property type="entry name" value="Tctex-1"/>
    <property type="match status" value="1"/>
</dbReference>
<evidence type="ECO:0000313" key="3">
    <source>
        <dbReference type="EMBL" id="CAL1532439.1"/>
    </source>
</evidence>
<dbReference type="GO" id="GO:0005868">
    <property type="term" value="C:cytoplasmic dynein complex"/>
    <property type="evidence" value="ECO:0007669"/>
    <property type="project" value="TreeGrafter"/>
</dbReference>
<comment type="similarity">
    <text evidence="1">Belongs to the dynein light chain Tctex-type family.</text>
</comment>
<comment type="caution">
    <text evidence="3">The sequence shown here is derived from an EMBL/GenBank/DDBJ whole genome shotgun (WGS) entry which is preliminary data.</text>
</comment>
<dbReference type="GO" id="GO:0045505">
    <property type="term" value="F:dynein intermediate chain binding"/>
    <property type="evidence" value="ECO:0007669"/>
    <property type="project" value="TreeGrafter"/>
</dbReference>
<dbReference type="PANTHER" id="PTHR21255:SF7">
    <property type="entry name" value="DYNEIN LIGHT CHAIN TCTEX-TYPE PROTEIN 2B"/>
    <property type="match status" value="1"/>
</dbReference>
<accession>A0AAV2HG74</accession>
<evidence type="ECO:0000256" key="2">
    <source>
        <dbReference type="SAM" id="MobiDB-lite"/>
    </source>
</evidence>
<gene>
    <name evidence="3" type="ORF">GSLYS_00006518001</name>
</gene>
<keyword evidence="4" id="KW-1185">Reference proteome</keyword>
<dbReference type="InterPro" id="IPR038586">
    <property type="entry name" value="Tctex-1-like_sf"/>
</dbReference>
<dbReference type="InterPro" id="IPR005334">
    <property type="entry name" value="Tctex-1-like"/>
</dbReference>
<dbReference type="Pfam" id="PF03645">
    <property type="entry name" value="Tctex-1"/>
    <property type="match status" value="1"/>
</dbReference>
<reference evidence="3 4" key="1">
    <citation type="submission" date="2024-04" db="EMBL/GenBank/DDBJ databases">
        <authorList>
            <consortium name="Genoscope - CEA"/>
            <person name="William W."/>
        </authorList>
    </citation>
    <scope>NUCLEOTIDE SEQUENCE [LARGE SCALE GENOMIC DNA]</scope>
</reference>
<proteinExistence type="inferred from homology"/>
<name>A0AAV2HG74_LYMST</name>
<dbReference type="GO" id="GO:0007018">
    <property type="term" value="P:microtubule-based movement"/>
    <property type="evidence" value="ECO:0007669"/>
    <property type="project" value="TreeGrafter"/>
</dbReference>
<feature type="region of interest" description="Disordered" evidence="2">
    <location>
        <begin position="48"/>
        <end position="69"/>
    </location>
</feature>
<dbReference type="AlphaFoldDB" id="A0AAV2HG74"/>
<organism evidence="3 4">
    <name type="scientific">Lymnaea stagnalis</name>
    <name type="common">Great pond snail</name>
    <name type="synonym">Helix stagnalis</name>
    <dbReference type="NCBI Taxonomy" id="6523"/>
    <lineage>
        <taxon>Eukaryota</taxon>
        <taxon>Metazoa</taxon>
        <taxon>Spiralia</taxon>
        <taxon>Lophotrochozoa</taxon>
        <taxon>Mollusca</taxon>
        <taxon>Gastropoda</taxon>
        <taxon>Heterobranchia</taxon>
        <taxon>Euthyneura</taxon>
        <taxon>Panpulmonata</taxon>
        <taxon>Hygrophila</taxon>
        <taxon>Lymnaeoidea</taxon>
        <taxon>Lymnaeidae</taxon>
        <taxon>Lymnaea</taxon>
    </lineage>
</organism>
<evidence type="ECO:0000313" key="4">
    <source>
        <dbReference type="Proteomes" id="UP001497497"/>
    </source>
</evidence>
<sequence length="198" mass="22525">MESAPSLSRPQEPRLRAVFVQPSGYPPSLGLLAPADSDQKSSIFDYLTNKSNKQDSSRESKMDVCSDKPKGRAAADSVTICHENTYQLSPKNTFQSSHAQKVAQVVVNRWIHKDTRYDKVWAKTTAKGVAGEIEIQMKQLEYDRYKFVVQVFIGQKNRQGVKCCSRFLSSADTDSFSEYRFENETLWCVVLVFALYFE</sequence>
<dbReference type="CDD" id="cd21459">
    <property type="entry name" value="DLC-like_TCTEX1D2"/>
    <property type="match status" value="1"/>
</dbReference>
<dbReference type="GO" id="GO:0005737">
    <property type="term" value="C:cytoplasm"/>
    <property type="evidence" value="ECO:0007669"/>
    <property type="project" value="TreeGrafter"/>
</dbReference>
<feature type="compositionally biased region" description="Basic and acidic residues" evidence="2">
    <location>
        <begin position="52"/>
        <end position="69"/>
    </location>
</feature>
<dbReference type="PANTHER" id="PTHR21255">
    <property type="entry name" value="T-COMPLEX-ASSOCIATED-TESTIS-EXPRESSED 1/ DYNEIN LIGHT CHAIN"/>
    <property type="match status" value="1"/>
</dbReference>